<dbReference type="Pfam" id="PF14301">
    <property type="entry name" value="DUF4376"/>
    <property type="match status" value="1"/>
</dbReference>
<evidence type="ECO:0000256" key="1">
    <source>
        <dbReference type="SAM" id="MobiDB-lite"/>
    </source>
</evidence>
<dbReference type="InterPro" id="IPR025484">
    <property type="entry name" value="DUF4376"/>
</dbReference>
<dbReference type="AlphaFoldDB" id="A0A512JMF3"/>
<feature type="region of interest" description="Disordered" evidence="1">
    <location>
        <begin position="80"/>
        <end position="100"/>
    </location>
</feature>
<accession>A0A512JMF3</accession>
<keyword evidence="4" id="KW-1185">Reference proteome</keyword>
<feature type="domain" description="DUF4376" evidence="2">
    <location>
        <begin position="130"/>
        <end position="238"/>
    </location>
</feature>
<organism evidence="3 4">
    <name type="scientific">Methylobacterium gnaphalii</name>
    <dbReference type="NCBI Taxonomy" id="1010610"/>
    <lineage>
        <taxon>Bacteria</taxon>
        <taxon>Pseudomonadati</taxon>
        <taxon>Pseudomonadota</taxon>
        <taxon>Alphaproteobacteria</taxon>
        <taxon>Hyphomicrobiales</taxon>
        <taxon>Methylobacteriaceae</taxon>
        <taxon>Methylobacterium</taxon>
    </lineage>
</organism>
<sequence length="249" mass="27017">MPTFYQYDPEFRNITSSAAPSDADAYRLILQQVGGPFIETDDPLPNHLDLCGVGSDYRIVEMADLPESCRLPHQTLDTATTVPEMPDLPEGGVVTPAPGTPIGSGTTYIDVRAPMHKRWQFSITVYTAEDAKNELIAYAANKRWELMQLGADWRGHKVSTDDTSQARMTSAIVATTIIPDWSTIWQFPIDGTSAPITKAELIEIAMAAQAYVNALFVAFEGIRVKIQAGEIAANDQVDAAFAAALAPSA</sequence>
<proteinExistence type="predicted"/>
<reference evidence="3 4" key="1">
    <citation type="submission" date="2019-07" db="EMBL/GenBank/DDBJ databases">
        <title>Whole genome shotgun sequence of Methylobacterium gnaphalii NBRC 107716.</title>
        <authorList>
            <person name="Hosoyama A."/>
            <person name="Uohara A."/>
            <person name="Ohji S."/>
            <person name="Ichikawa N."/>
        </authorList>
    </citation>
    <scope>NUCLEOTIDE SEQUENCE [LARGE SCALE GENOMIC DNA]</scope>
    <source>
        <strain evidence="3 4">NBRC 107716</strain>
    </source>
</reference>
<protein>
    <recommendedName>
        <fullName evidence="2">DUF4376 domain-containing protein</fullName>
    </recommendedName>
</protein>
<comment type="caution">
    <text evidence="3">The sequence shown here is derived from an EMBL/GenBank/DDBJ whole genome shotgun (WGS) entry which is preliminary data.</text>
</comment>
<dbReference type="EMBL" id="BJZV01000015">
    <property type="protein sequence ID" value="GEP11108.1"/>
    <property type="molecule type" value="Genomic_DNA"/>
</dbReference>
<name>A0A512JMF3_9HYPH</name>
<dbReference type="Proteomes" id="UP000321750">
    <property type="component" value="Unassembled WGS sequence"/>
</dbReference>
<dbReference type="OrthoDB" id="8445944at2"/>
<gene>
    <name evidence="3" type="ORF">MGN01_29530</name>
</gene>
<dbReference type="RefSeq" id="WP_147047525.1">
    <property type="nucleotide sequence ID" value="NZ_BSPH01000064.1"/>
</dbReference>
<evidence type="ECO:0000313" key="3">
    <source>
        <dbReference type="EMBL" id="GEP11108.1"/>
    </source>
</evidence>
<evidence type="ECO:0000259" key="2">
    <source>
        <dbReference type="Pfam" id="PF14301"/>
    </source>
</evidence>
<evidence type="ECO:0000313" key="4">
    <source>
        <dbReference type="Proteomes" id="UP000321750"/>
    </source>
</evidence>